<comment type="caution">
    <text evidence="1">The sequence shown here is derived from an EMBL/GenBank/DDBJ whole genome shotgun (WGS) entry which is preliminary data.</text>
</comment>
<dbReference type="Gene3D" id="2.130.10.10">
    <property type="entry name" value="YVTN repeat-like/Quinoprotein amine dehydrogenase"/>
    <property type="match status" value="1"/>
</dbReference>
<sequence length="113" mass="12178">MNHVPQIYIEEHTVADHAAGPYALTTGPDGALCFTLVHSGRIGRFVPGEEPTSHRLDPDSEPTVITPGPDGALWFPHPWRHPQSRPSCWVRVLVVAVIGVSGAVLEGRITGVD</sequence>
<protein>
    <submittedName>
        <fullName evidence="1">Uncharacterized protein</fullName>
    </submittedName>
</protein>
<organism evidence="1 2">
    <name type="scientific">Streptomyces carpinensis</name>
    <dbReference type="NCBI Taxonomy" id="66369"/>
    <lineage>
        <taxon>Bacteria</taxon>
        <taxon>Bacillati</taxon>
        <taxon>Actinomycetota</taxon>
        <taxon>Actinomycetes</taxon>
        <taxon>Kitasatosporales</taxon>
        <taxon>Streptomycetaceae</taxon>
        <taxon>Streptomyces</taxon>
    </lineage>
</organism>
<gene>
    <name evidence="1" type="ORF">ABT317_25750</name>
</gene>
<dbReference type="InterPro" id="IPR015943">
    <property type="entry name" value="WD40/YVTN_repeat-like_dom_sf"/>
</dbReference>
<dbReference type="EMBL" id="JBEPCU010000520">
    <property type="protein sequence ID" value="MER6980281.1"/>
    <property type="molecule type" value="Genomic_DNA"/>
</dbReference>
<dbReference type="Pfam" id="PF24684">
    <property type="entry name" value="Vgb_lyase"/>
    <property type="match status" value="1"/>
</dbReference>
<keyword evidence="2" id="KW-1185">Reference proteome</keyword>
<dbReference type="SUPFAM" id="SSF63829">
    <property type="entry name" value="Calcium-dependent phosphotriesterase"/>
    <property type="match status" value="1"/>
</dbReference>
<evidence type="ECO:0000313" key="1">
    <source>
        <dbReference type="EMBL" id="MER6980281.1"/>
    </source>
</evidence>
<proteinExistence type="predicted"/>
<evidence type="ECO:0000313" key="2">
    <source>
        <dbReference type="Proteomes" id="UP001458415"/>
    </source>
</evidence>
<reference evidence="1 2" key="1">
    <citation type="submission" date="2024-06" db="EMBL/GenBank/DDBJ databases">
        <title>The Natural Products Discovery Center: Release of the First 8490 Sequenced Strains for Exploring Actinobacteria Biosynthetic Diversity.</title>
        <authorList>
            <person name="Kalkreuter E."/>
            <person name="Kautsar S.A."/>
            <person name="Yang D."/>
            <person name="Bader C.D."/>
            <person name="Teijaro C.N."/>
            <person name="Fluegel L."/>
            <person name="Davis C.M."/>
            <person name="Simpson J.R."/>
            <person name="Lauterbach L."/>
            <person name="Steele A.D."/>
            <person name="Gui C."/>
            <person name="Meng S."/>
            <person name="Li G."/>
            <person name="Viehrig K."/>
            <person name="Ye F."/>
            <person name="Su P."/>
            <person name="Kiefer A.F."/>
            <person name="Nichols A."/>
            <person name="Cepeda A.J."/>
            <person name="Yan W."/>
            <person name="Fan B."/>
            <person name="Jiang Y."/>
            <person name="Adhikari A."/>
            <person name="Zheng C.-J."/>
            <person name="Schuster L."/>
            <person name="Cowan T.M."/>
            <person name="Smanski M.J."/>
            <person name="Chevrette M.G."/>
            <person name="De Carvalho L.P.S."/>
            <person name="Shen B."/>
        </authorList>
    </citation>
    <scope>NUCLEOTIDE SEQUENCE [LARGE SCALE GENOMIC DNA]</scope>
    <source>
        <strain evidence="1 2">NPDC000634</strain>
    </source>
</reference>
<accession>A0ABV1W8W8</accession>
<dbReference type="Proteomes" id="UP001458415">
    <property type="component" value="Unassembled WGS sequence"/>
</dbReference>
<name>A0ABV1W8W8_9ACTN</name>